<dbReference type="PANTHER" id="PTHR11934:SF0">
    <property type="entry name" value="RIBOSE-5-PHOSPHATE ISOMERASE"/>
    <property type="match status" value="1"/>
</dbReference>
<evidence type="ECO:0000256" key="1">
    <source>
        <dbReference type="ARBA" id="ARBA00004988"/>
    </source>
</evidence>
<dbReference type="SUPFAM" id="SSF75445">
    <property type="entry name" value="D-ribose-5-phosphate isomerase (RpiA), lid domain"/>
    <property type="match status" value="1"/>
</dbReference>
<dbReference type="EC" id="5.3.1.6" evidence="3"/>
<dbReference type="EMBL" id="KB932208">
    <property type="protein sequence ID" value="KCV68441.1"/>
    <property type="molecule type" value="Genomic_DNA"/>
</dbReference>
<dbReference type="UniPathway" id="UPA00115">
    <property type="reaction ID" value="UER00412"/>
</dbReference>
<comment type="similarity">
    <text evidence="2">Belongs to the ribose 5-phosphate isomerase family.</text>
</comment>
<proteinExistence type="inferred from homology"/>
<dbReference type="GO" id="GO:0005737">
    <property type="term" value="C:cytoplasm"/>
    <property type="evidence" value="ECO:0007669"/>
    <property type="project" value="TreeGrafter"/>
</dbReference>
<dbReference type="InterPro" id="IPR004788">
    <property type="entry name" value="Ribose5P_isomerase_type_A"/>
</dbReference>
<protein>
    <recommendedName>
        <fullName evidence="3">ribose-5-phosphate isomerase</fullName>
        <ecNumber evidence="3">5.3.1.6</ecNumber>
    </recommendedName>
    <alternativeName>
        <fullName evidence="5">Phosphoriboisomerase</fullName>
    </alternativeName>
</protein>
<reference evidence="6" key="1">
    <citation type="submission" date="2013-04" db="EMBL/GenBank/DDBJ databases">
        <title>The Genome Sequence of Fonticula alba ATCC 38817.</title>
        <authorList>
            <consortium name="The Broad Institute Genomics Platform"/>
            <person name="Russ C."/>
            <person name="Cuomo C."/>
            <person name="Burger G."/>
            <person name="Gray M.W."/>
            <person name="Holland P.W.H."/>
            <person name="King N."/>
            <person name="Lang F.B.F."/>
            <person name="Roger A.J."/>
            <person name="Ruiz-Trillo I."/>
            <person name="Brown M."/>
            <person name="Walker B."/>
            <person name="Young S."/>
            <person name="Zeng Q."/>
            <person name="Gargeya S."/>
            <person name="Fitzgerald M."/>
            <person name="Haas B."/>
            <person name="Abouelleil A."/>
            <person name="Allen A.W."/>
            <person name="Alvarado L."/>
            <person name="Arachchi H.M."/>
            <person name="Berlin A.M."/>
            <person name="Chapman S.B."/>
            <person name="Gainer-Dewar J."/>
            <person name="Goldberg J."/>
            <person name="Griggs A."/>
            <person name="Gujja S."/>
            <person name="Hansen M."/>
            <person name="Howarth C."/>
            <person name="Imamovic A."/>
            <person name="Ireland A."/>
            <person name="Larimer J."/>
            <person name="McCowan C."/>
            <person name="Murphy C."/>
            <person name="Pearson M."/>
            <person name="Poon T.W."/>
            <person name="Priest M."/>
            <person name="Roberts A."/>
            <person name="Saif S."/>
            <person name="Shea T."/>
            <person name="Sisk P."/>
            <person name="Sykes S."/>
            <person name="Wortman J."/>
            <person name="Nusbaum C."/>
            <person name="Birren B."/>
        </authorList>
    </citation>
    <scope>NUCLEOTIDE SEQUENCE [LARGE SCALE GENOMIC DNA]</scope>
    <source>
        <strain evidence="6">ATCC 38817</strain>
    </source>
</reference>
<dbReference type="SUPFAM" id="SSF100950">
    <property type="entry name" value="NagB/RpiA/CoA transferase-like"/>
    <property type="match status" value="1"/>
</dbReference>
<accession>A0A058Z2U6</accession>
<dbReference type="Gene3D" id="3.30.70.260">
    <property type="match status" value="1"/>
</dbReference>
<dbReference type="OMA" id="ACHVQEK"/>
<dbReference type="Proteomes" id="UP000030693">
    <property type="component" value="Unassembled WGS sequence"/>
</dbReference>
<dbReference type="eggNOG" id="KOG3075">
    <property type="taxonomic scope" value="Eukaryota"/>
</dbReference>
<keyword evidence="4 6" id="KW-0413">Isomerase</keyword>
<dbReference type="GeneID" id="20529460"/>
<name>A0A058Z2U6_FONAL</name>
<dbReference type="AlphaFoldDB" id="A0A058Z2U6"/>
<sequence length="261" mass="27528">MSPIVTVEEAKRLAARAAVDQFIESDTIVGIGSGSTIVYVVEYLRELLDAGTLRNLRLVPTSFQSRQLILDAQLNLLDLDHPGLFAKATGPKVIDVTIDGADEIALPCLSLIKGGGGCHTQELMVASISKRLVIVADQSKVTEALNTVYLKGIPVEVVPAARLLVERHIHAALEAKLPELQVALRQCGHGKAGPVVTDNGCFILDLLPGQQIPGALLPEIQSTLTAIPGVTSCGLFLGMASAALVCSSDGIVTCHTRPTED</sequence>
<dbReference type="NCBIfam" id="TIGR00021">
    <property type="entry name" value="rpiA"/>
    <property type="match status" value="1"/>
</dbReference>
<dbReference type="InterPro" id="IPR037171">
    <property type="entry name" value="NagB/RpiA_transferase-like"/>
</dbReference>
<dbReference type="GO" id="GO:0009052">
    <property type="term" value="P:pentose-phosphate shunt, non-oxidative branch"/>
    <property type="evidence" value="ECO:0007669"/>
    <property type="project" value="InterPro"/>
</dbReference>
<evidence type="ECO:0000256" key="3">
    <source>
        <dbReference type="ARBA" id="ARBA00011959"/>
    </source>
</evidence>
<dbReference type="GO" id="GO:0004751">
    <property type="term" value="F:ribose-5-phosphate isomerase activity"/>
    <property type="evidence" value="ECO:0007669"/>
    <property type="project" value="UniProtKB-EC"/>
</dbReference>
<evidence type="ECO:0000256" key="2">
    <source>
        <dbReference type="ARBA" id="ARBA00008088"/>
    </source>
</evidence>
<evidence type="ECO:0000313" key="6">
    <source>
        <dbReference type="EMBL" id="KCV68441.1"/>
    </source>
</evidence>
<dbReference type="OrthoDB" id="1555531at2759"/>
<evidence type="ECO:0000313" key="7">
    <source>
        <dbReference type="Proteomes" id="UP000030693"/>
    </source>
</evidence>
<dbReference type="Gene3D" id="3.40.50.1360">
    <property type="match status" value="1"/>
</dbReference>
<dbReference type="PANTHER" id="PTHR11934">
    <property type="entry name" value="RIBOSE-5-PHOSPHATE ISOMERASE"/>
    <property type="match status" value="1"/>
</dbReference>
<dbReference type="STRING" id="691883.A0A058Z2U6"/>
<comment type="pathway">
    <text evidence="1">Carbohydrate degradation; pentose phosphate pathway; D-ribose 5-phosphate from D-ribulose 5-phosphate (non-oxidative stage): step 1/1.</text>
</comment>
<dbReference type="RefSeq" id="XP_009496873.1">
    <property type="nucleotide sequence ID" value="XM_009498598.1"/>
</dbReference>
<dbReference type="GO" id="GO:0006014">
    <property type="term" value="P:D-ribose metabolic process"/>
    <property type="evidence" value="ECO:0007669"/>
    <property type="project" value="TreeGrafter"/>
</dbReference>
<gene>
    <name evidence="6" type="ORF">H696_04735</name>
</gene>
<keyword evidence="7" id="KW-1185">Reference proteome</keyword>
<dbReference type="Pfam" id="PF06026">
    <property type="entry name" value="Rib_5-P_isom_A"/>
    <property type="match status" value="1"/>
</dbReference>
<evidence type="ECO:0000256" key="4">
    <source>
        <dbReference type="ARBA" id="ARBA00023235"/>
    </source>
</evidence>
<dbReference type="CDD" id="cd01398">
    <property type="entry name" value="RPI_A"/>
    <property type="match status" value="1"/>
</dbReference>
<evidence type="ECO:0000256" key="5">
    <source>
        <dbReference type="ARBA" id="ARBA00029734"/>
    </source>
</evidence>
<organism evidence="6">
    <name type="scientific">Fonticula alba</name>
    <name type="common">Slime mold</name>
    <dbReference type="NCBI Taxonomy" id="691883"/>
    <lineage>
        <taxon>Eukaryota</taxon>
        <taxon>Rotosphaerida</taxon>
        <taxon>Fonticulaceae</taxon>
        <taxon>Fonticula</taxon>
    </lineage>
</organism>